<dbReference type="InterPro" id="IPR017585">
    <property type="entry name" value="SAF_FlgA"/>
</dbReference>
<proteinExistence type="predicted"/>
<name>A0A5C5ZXE4_9BACT</name>
<dbReference type="NCBIfam" id="TIGR03170">
    <property type="entry name" value="flgA_cterm"/>
    <property type="match status" value="1"/>
</dbReference>
<feature type="signal peptide" evidence="2">
    <location>
        <begin position="1"/>
        <end position="25"/>
    </location>
</feature>
<feature type="compositionally biased region" description="Polar residues" evidence="1">
    <location>
        <begin position="62"/>
        <end position="78"/>
    </location>
</feature>
<keyword evidence="4" id="KW-0282">Flagellum</keyword>
<organism evidence="4 5">
    <name type="scientific">Neorhodopirellula pilleata</name>
    <dbReference type="NCBI Taxonomy" id="2714738"/>
    <lineage>
        <taxon>Bacteria</taxon>
        <taxon>Pseudomonadati</taxon>
        <taxon>Planctomycetota</taxon>
        <taxon>Planctomycetia</taxon>
        <taxon>Pirellulales</taxon>
        <taxon>Pirellulaceae</taxon>
        <taxon>Neorhodopirellula</taxon>
    </lineage>
</organism>
<dbReference type="RefSeq" id="WP_146580889.1">
    <property type="nucleotide sequence ID" value="NZ_SJPM01000013.1"/>
</dbReference>
<keyword evidence="4" id="KW-0969">Cilium</keyword>
<protein>
    <submittedName>
        <fullName evidence="4">Flagellar basal body P-ring biosynthesis protein FlgA</fullName>
    </submittedName>
</protein>
<dbReference type="PANTHER" id="PTHR36307">
    <property type="entry name" value="FLAGELLA BASAL BODY P-RING FORMATION PROTEIN FLGA"/>
    <property type="match status" value="1"/>
</dbReference>
<reference evidence="4 5" key="1">
    <citation type="submission" date="2019-02" db="EMBL/GenBank/DDBJ databases">
        <title>Deep-cultivation of Planctomycetes and their phenomic and genomic characterization uncovers novel biology.</title>
        <authorList>
            <person name="Wiegand S."/>
            <person name="Jogler M."/>
            <person name="Boedeker C."/>
            <person name="Pinto D."/>
            <person name="Vollmers J."/>
            <person name="Rivas-Marin E."/>
            <person name="Kohn T."/>
            <person name="Peeters S.H."/>
            <person name="Heuer A."/>
            <person name="Rast P."/>
            <person name="Oberbeckmann S."/>
            <person name="Bunk B."/>
            <person name="Jeske O."/>
            <person name="Meyerdierks A."/>
            <person name="Storesund J.E."/>
            <person name="Kallscheuer N."/>
            <person name="Luecker S."/>
            <person name="Lage O.M."/>
            <person name="Pohl T."/>
            <person name="Merkel B.J."/>
            <person name="Hornburger P."/>
            <person name="Mueller R.-W."/>
            <person name="Bruemmer F."/>
            <person name="Labrenz M."/>
            <person name="Spormann A.M."/>
            <person name="Op Den Camp H."/>
            <person name="Overmann J."/>
            <person name="Amann R."/>
            <person name="Jetten M.S.M."/>
            <person name="Mascher T."/>
            <person name="Medema M.H."/>
            <person name="Devos D.P."/>
            <person name="Kaster A.-K."/>
            <person name="Ovreas L."/>
            <person name="Rohde M."/>
            <person name="Galperin M.Y."/>
            <person name="Jogler C."/>
        </authorList>
    </citation>
    <scope>NUCLEOTIDE SEQUENCE [LARGE SCALE GENOMIC DNA]</scope>
    <source>
        <strain evidence="4 5">Pla100</strain>
    </source>
</reference>
<keyword evidence="5" id="KW-1185">Reference proteome</keyword>
<dbReference type="Proteomes" id="UP000316213">
    <property type="component" value="Unassembled WGS sequence"/>
</dbReference>
<dbReference type="CDD" id="cd11614">
    <property type="entry name" value="SAF_CpaB_FlgA_like"/>
    <property type="match status" value="1"/>
</dbReference>
<sequence precursor="true">MVNQFLLPNSLAVLVCLCPSPVAMAQSTARPSVAGEVTTPLYSSARPSSVMIEKREPPSAPESDTASGRTPTVATRRTSTIDESTRWQFVSRENIVVDRPIIRLADVVRPLEPDLVAWARLGQSTIGLMPADGGDAKVSRDRLAQLIAGANATPGRIKIYGPDTIVVQRARTIPAAYEESTASVDESTVSDSSLAQTAYQVAPDLMTSSETPLDTETRERLEQWVRVGVRSQFRDLDESFRYDVHFEPSEFGTLENIQGIRQFVFLDPAPIWSHESNESVKCRVRLLGRAGSEDCEGIVRLTFHPRPAIVTARHSLRRGQTVTLHDLQFEPYSVDGVSLPADVVAAPEELVGLEVIGLVRSGVALTRSAFAAPRVVRRGELLEVQVGGGGVRVTTGAKALADGAVGELIEIETLQPKRRLLAKVVNSSLVEIITRAPRVEAEPKGF</sequence>
<evidence type="ECO:0000259" key="3">
    <source>
        <dbReference type="Pfam" id="PF13144"/>
    </source>
</evidence>
<feature type="region of interest" description="Disordered" evidence="1">
    <location>
        <begin position="45"/>
        <end position="79"/>
    </location>
</feature>
<evidence type="ECO:0000256" key="1">
    <source>
        <dbReference type="SAM" id="MobiDB-lite"/>
    </source>
</evidence>
<feature type="domain" description="Flagella basal body P-ring formation protein FlgA SAF" evidence="3">
    <location>
        <begin position="309"/>
        <end position="432"/>
    </location>
</feature>
<dbReference type="EMBL" id="SJPM01000013">
    <property type="protein sequence ID" value="TWT91919.1"/>
    <property type="molecule type" value="Genomic_DNA"/>
</dbReference>
<dbReference type="OrthoDB" id="236205at2"/>
<dbReference type="Gene3D" id="2.30.30.760">
    <property type="match status" value="1"/>
</dbReference>
<dbReference type="Pfam" id="PF13144">
    <property type="entry name" value="ChapFlgA"/>
    <property type="match status" value="1"/>
</dbReference>
<comment type="caution">
    <text evidence="4">The sequence shown here is derived from an EMBL/GenBank/DDBJ whole genome shotgun (WGS) entry which is preliminary data.</text>
</comment>
<dbReference type="GO" id="GO:0044780">
    <property type="term" value="P:bacterial-type flagellum assembly"/>
    <property type="evidence" value="ECO:0007669"/>
    <property type="project" value="InterPro"/>
</dbReference>
<keyword evidence="4" id="KW-0966">Cell projection</keyword>
<gene>
    <name evidence="4" type="ORF">Pla100_49590</name>
</gene>
<keyword evidence="2" id="KW-0732">Signal</keyword>
<dbReference type="AlphaFoldDB" id="A0A5C5ZXE4"/>
<dbReference type="InterPro" id="IPR039246">
    <property type="entry name" value="Flagellar_FlgA"/>
</dbReference>
<evidence type="ECO:0000256" key="2">
    <source>
        <dbReference type="SAM" id="SignalP"/>
    </source>
</evidence>
<evidence type="ECO:0000313" key="4">
    <source>
        <dbReference type="EMBL" id="TWT91919.1"/>
    </source>
</evidence>
<evidence type="ECO:0000313" key="5">
    <source>
        <dbReference type="Proteomes" id="UP000316213"/>
    </source>
</evidence>
<feature type="chain" id="PRO_5022885502" evidence="2">
    <location>
        <begin position="26"/>
        <end position="446"/>
    </location>
</feature>
<accession>A0A5C5ZXE4</accession>
<dbReference type="PANTHER" id="PTHR36307:SF1">
    <property type="entry name" value="FLAGELLA BASAL BODY P-RING FORMATION PROTEIN FLGA"/>
    <property type="match status" value="1"/>
</dbReference>